<protein>
    <recommendedName>
        <fullName evidence="4">F-box domain-containing protein</fullName>
    </recommendedName>
</protein>
<dbReference type="EMBL" id="WHVB01000002">
    <property type="protein sequence ID" value="KAF8485756.1"/>
    <property type="molecule type" value="Genomic_DNA"/>
</dbReference>
<sequence length="563" mass="62592">MIPPLGFTSCPPFLQRHLCSPRRSKAKTASHSSHSSIDQYPVSPHSPPIAKVTRPSQSHPHPPAPTPTSPISRLPVELLTRVFTHVPRIEFEESLQAVQTLVQTAPPPKPTWMAITQVCQHWRAITTNCKDFWSYIPLQTSLHWVEASLSRSYPCPISFSVDFSTAPRPEWYRSAALSALKAMSRVRQVHLRGSAVTNSEFRREALRLLDGSSAPVLEAFSVQGQTPRDSVTLSDNIFLRRVATALCSLTLAYCGVYPSSPLFRAPLLSLRLVNCHVEFPLEVLSSLPQLRTLVLENTHGTRIENSSDVLHLPQLQHVELTNVSDVIAFLLQSILNPSSSFLSITCTDYVDIEEPLDDLTLLHTVTSNLSPVFSTYLERAHGEGYDFPLLEIASPTSTAKKTLVLLDPDSSPATQQLHFSLIWVDMPKPIDLFSEMLSMFPTIVLRHIHTLRMQETPLRTADARSRLLPFAAFHDKARDEAVRGLLAIVMGQKLLPALRQVSLEGVDFKNLDVDMLARVLVHRQRLSTVSGGKISLSLRNCLMDLGTIRGLRDCLGSDAVDVT</sequence>
<name>A0A9P5N3X6_9AGAM</name>
<feature type="region of interest" description="Disordered" evidence="1">
    <location>
        <begin position="21"/>
        <end position="71"/>
    </location>
</feature>
<dbReference type="InterPro" id="IPR032675">
    <property type="entry name" value="LRR_dom_sf"/>
</dbReference>
<gene>
    <name evidence="2" type="ORF">DFH94DRAFT_707805</name>
</gene>
<evidence type="ECO:0008006" key="4">
    <source>
        <dbReference type="Google" id="ProtNLM"/>
    </source>
</evidence>
<accession>A0A9P5N3X6</accession>
<evidence type="ECO:0000256" key="1">
    <source>
        <dbReference type="SAM" id="MobiDB-lite"/>
    </source>
</evidence>
<dbReference type="OrthoDB" id="3365698at2759"/>
<reference evidence="2" key="2">
    <citation type="journal article" date="2020" name="Nat. Commun.">
        <title>Large-scale genome sequencing of mycorrhizal fungi provides insights into the early evolution of symbiotic traits.</title>
        <authorList>
            <person name="Miyauchi S."/>
            <person name="Kiss E."/>
            <person name="Kuo A."/>
            <person name="Drula E."/>
            <person name="Kohler A."/>
            <person name="Sanchez-Garcia M."/>
            <person name="Morin E."/>
            <person name="Andreopoulos B."/>
            <person name="Barry K.W."/>
            <person name="Bonito G."/>
            <person name="Buee M."/>
            <person name="Carver A."/>
            <person name="Chen C."/>
            <person name="Cichocki N."/>
            <person name="Clum A."/>
            <person name="Culley D."/>
            <person name="Crous P.W."/>
            <person name="Fauchery L."/>
            <person name="Girlanda M."/>
            <person name="Hayes R.D."/>
            <person name="Keri Z."/>
            <person name="LaButti K."/>
            <person name="Lipzen A."/>
            <person name="Lombard V."/>
            <person name="Magnuson J."/>
            <person name="Maillard F."/>
            <person name="Murat C."/>
            <person name="Nolan M."/>
            <person name="Ohm R.A."/>
            <person name="Pangilinan J."/>
            <person name="Pereira M.F."/>
            <person name="Perotto S."/>
            <person name="Peter M."/>
            <person name="Pfister S."/>
            <person name="Riley R."/>
            <person name="Sitrit Y."/>
            <person name="Stielow J.B."/>
            <person name="Szollosi G."/>
            <person name="Zifcakova L."/>
            <person name="Stursova M."/>
            <person name="Spatafora J.W."/>
            <person name="Tedersoo L."/>
            <person name="Vaario L.M."/>
            <person name="Yamada A."/>
            <person name="Yan M."/>
            <person name="Wang P."/>
            <person name="Xu J."/>
            <person name="Bruns T."/>
            <person name="Baldrian P."/>
            <person name="Vilgalys R."/>
            <person name="Dunand C."/>
            <person name="Henrissat B."/>
            <person name="Grigoriev I.V."/>
            <person name="Hibbett D."/>
            <person name="Nagy L.G."/>
            <person name="Martin F.M."/>
        </authorList>
    </citation>
    <scope>NUCLEOTIDE SEQUENCE</scope>
    <source>
        <strain evidence="2">Prilba</strain>
    </source>
</reference>
<keyword evidence="3" id="KW-1185">Reference proteome</keyword>
<reference evidence="2" key="1">
    <citation type="submission" date="2019-10" db="EMBL/GenBank/DDBJ databases">
        <authorList>
            <consortium name="DOE Joint Genome Institute"/>
            <person name="Kuo A."/>
            <person name="Miyauchi S."/>
            <person name="Kiss E."/>
            <person name="Drula E."/>
            <person name="Kohler A."/>
            <person name="Sanchez-Garcia M."/>
            <person name="Andreopoulos B."/>
            <person name="Barry K.W."/>
            <person name="Bonito G."/>
            <person name="Buee M."/>
            <person name="Carver A."/>
            <person name="Chen C."/>
            <person name="Cichocki N."/>
            <person name="Clum A."/>
            <person name="Culley D."/>
            <person name="Crous P.W."/>
            <person name="Fauchery L."/>
            <person name="Girlanda M."/>
            <person name="Hayes R."/>
            <person name="Keri Z."/>
            <person name="LaButti K."/>
            <person name="Lipzen A."/>
            <person name="Lombard V."/>
            <person name="Magnuson J."/>
            <person name="Maillard F."/>
            <person name="Morin E."/>
            <person name="Murat C."/>
            <person name="Nolan M."/>
            <person name="Ohm R."/>
            <person name="Pangilinan J."/>
            <person name="Pereira M."/>
            <person name="Perotto S."/>
            <person name="Peter M."/>
            <person name="Riley R."/>
            <person name="Sitrit Y."/>
            <person name="Stielow B."/>
            <person name="Szollosi G."/>
            <person name="Zifcakova L."/>
            <person name="Stursova M."/>
            <person name="Spatafora J.W."/>
            <person name="Tedersoo L."/>
            <person name="Vaario L.-M."/>
            <person name="Yamada A."/>
            <person name="Yan M."/>
            <person name="Wang P."/>
            <person name="Xu J."/>
            <person name="Bruns T."/>
            <person name="Baldrian P."/>
            <person name="Vilgalys R."/>
            <person name="Henrissat B."/>
            <person name="Grigoriev I.V."/>
            <person name="Hibbett D."/>
            <person name="Nagy L.G."/>
            <person name="Martin F.M."/>
        </authorList>
    </citation>
    <scope>NUCLEOTIDE SEQUENCE</scope>
    <source>
        <strain evidence="2">Prilba</strain>
    </source>
</reference>
<dbReference type="Gene3D" id="3.80.10.10">
    <property type="entry name" value="Ribonuclease Inhibitor"/>
    <property type="match status" value="1"/>
</dbReference>
<organism evidence="2 3">
    <name type="scientific">Russula ochroleuca</name>
    <dbReference type="NCBI Taxonomy" id="152965"/>
    <lineage>
        <taxon>Eukaryota</taxon>
        <taxon>Fungi</taxon>
        <taxon>Dikarya</taxon>
        <taxon>Basidiomycota</taxon>
        <taxon>Agaricomycotina</taxon>
        <taxon>Agaricomycetes</taxon>
        <taxon>Russulales</taxon>
        <taxon>Russulaceae</taxon>
        <taxon>Russula</taxon>
    </lineage>
</organism>
<dbReference type="AlphaFoldDB" id="A0A9P5N3X6"/>
<comment type="caution">
    <text evidence="2">The sequence shown here is derived from an EMBL/GenBank/DDBJ whole genome shotgun (WGS) entry which is preliminary data.</text>
</comment>
<dbReference type="Proteomes" id="UP000759537">
    <property type="component" value="Unassembled WGS sequence"/>
</dbReference>
<evidence type="ECO:0000313" key="3">
    <source>
        <dbReference type="Proteomes" id="UP000759537"/>
    </source>
</evidence>
<dbReference type="Gene3D" id="1.20.1280.50">
    <property type="match status" value="1"/>
</dbReference>
<proteinExistence type="predicted"/>
<evidence type="ECO:0000313" key="2">
    <source>
        <dbReference type="EMBL" id="KAF8485756.1"/>
    </source>
</evidence>